<dbReference type="STRING" id="341454.A0A4S2MMZ9"/>
<reference evidence="2 3" key="1">
    <citation type="submission" date="2019-04" db="EMBL/GenBank/DDBJ databases">
        <title>Comparative genomics and transcriptomics to analyze fruiting body development in filamentous ascomycetes.</title>
        <authorList>
            <consortium name="DOE Joint Genome Institute"/>
            <person name="Lutkenhaus R."/>
            <person name="Traeger S."/>
            <person name="Breuer J."/>
            <person name="Kuo A."/>
            <person name="Lipzen A."/>
            <person name="Pangilinan J."/>
            <person name="Dilworth D."/>
            <person name="Sandor L."/>
            <person name="Poggeler S."/>
            <person name="Barry K."/>
            <person name="Grigoriev I.V."/>
            <person name="Nowrousian M."/>
        </authorList>
    </citation>
    <scope>NUCLEOTIDE SEQUENCE [LARGE SCALE GENOMIC DNA]</scope>
    <source>
        <strain evidence="2 3">CBS 389.68</strain>
    </source>
</reference>
<accession>A0A4S2MMZ9</accession>
<evidence type="ECO:0000313" key="2">
    <source>
        <dbReference type="EMBL" id="TGZ78413.1"/>
    </source>
</evidence>
<evidence type="ECO:0000259" key="1">
    <source>
        <dbReference type="SMART" id="SM00471"/>
    </source>
</evidence>
<dbReference type="PANTHER" id="PTHR33594">
    <property type="entry name" value="SUPERFAMILY HYDROLASE, PUTATIVE (AFU_ORTHOLOGUE AFUA_1G03035)-RELATED"/>
    <property type="match status" value="1"/>
</dbReference>
<dbReference type="AlphaFoldDB" id="A0A4S2MMZ9"/>
<gene>
    <name evidence="2" type="ORF">EX30DRAFT_343307</name>
</gene>
<dbReference type="SMART" id="SM00471">
    <property type="entry name" value="HDc"/>
    <property type="match status" value="1"/>
</dbReference>
<dbReference type="Proteomes" id="UP000298138">
    <property type="component" value="Unassembled WGS sequence"/>
</dbReference>
<evidence type="ECO:0000313" key="3">
    <source>
        <dbReference type="Proteomes" id="UP000298138"/>
    </source>
</evidence>
<dbReference type="CDD" id="cd00077">
    <property type="entry name" value="HDc"/>
    <property type="match status" value="1"/>
</dbReference>
<organism evidence="2 3">
    <name type="scientific">Ascodesmis nigricans</name>
    <dbReference type="NCBI Taxonomy" id="341454"/>
    <lineage>
        <taxon>Eukaryota</taxon>
        <taxon>Fungi</taxon>
        <taxon>Dikarya</taxon>
        <taxon>Ascomycota</taxon>
        <taxon>Pezizomycotina</taxon>
        <taxon>Pezizomycetes</taxon>
        <taxon>Pezizales</taxon>
        <taxon>Ascodesmidaceae</taxon>
        <taxon>Ascodesmis</taxon>
    </lineage>
</organism>
<dbReference type="OrthoDB" id="16547at2759"/>
<keyword evidence="3" id="KW-1185">Reference proteome</keyword>
<proteinExistence type="predicted"/>
<feature type="domain" description="HD/PDEase" evidence="1">
    <location>
        <begin position="5"/>
        <end position="125"/>
    </location>
</feature>
<sequence length="208" mass="23266">MSQNDCSHDYPHILRVLTLSRRLTRPSDDPTLITLSALLHDIADAKYIPANSTTHATPKSFLLSVSCPASIAAAVDTICSHVSYSKEIKNPARVQEVLKVYPELAVVQDADRLDAIGAVGIGRCFAFGGAMKRVGGLKGCVDHFGEKLMRLEGMMKTELGRELAGERTRRVREFERWWREELGEVEVKEGDKEKKWDVEDSYEGFENV</sequence>
<dbReference type="EMBL" id="ML220142">
    <property type="protein sequence ID" value="TGZ78413.1"/>
    <property type="molecule type" value="Genomic_DNA"/>
</dbReference>
<dbReference type="SUPFAM" id="SSF109604">
    <property type="entry name" value="HD-domain/PDEase-like"/>
    <property type="match status" value="1"/>
</dbReference>
<dbReference type="InterPro" id="IPR006674">
    <property type="entry name" value="HD_domain"/>
</dbReference>
<protein>
    <recommendedName>
        <fullName evidence="1">HD/PDEase domain-containing protein</fullName>
    </recommendedName>
</protein>
<dbReference type="InParanoid" id="A0A4S2MMZ9"/>
<dbReference type="Gene3D" id="1.10.3210.50">
    <property type="match status" value="1"/>
</dbReference>
<dbReference type="Pfam" id="PF01966">
    <property type="entry name" value="HD"/>
    <property type="match status" value="1"/>
</dbReference>
<dbReference type="InterPro" id="IPR003607">
    <property type="entry name" value="HD/PDEase_dom"/>
</dbReference>
<dbReference type="PANTHER" id="PTHR33594:SF1">
    <property type="entry name" value="HD_PDEASE DOMAIN-CONTAINING PROTEIN"/>
    <property type="match status" value="1"/>
</dbReference>
<name>A0A4S2MMZ9_9PEZI</name>